<accession>A0A9D5HKR6</accession>
<organism evidence="9 10">
    <name type="scientific">Dioscorea zingiberensis</name>
    <dbReference type="NCBI Taxonomy" id="325984"/>
    <lineage>
        <taxon>Eukaryota</taxon>
        <taxon>Viridiplantae</taxon>
        <taxon>Streptophyta</taxon>
        <taxon>Embryophyta</taxon>
        <taxon>Tracheophyta</taxon>
        <taxon>Spermatophyta</taxon>
        <taxon>Magnoliopsida</taxon>
        <taxon>Liliopsida</taxon>
        <taxon>Dioscoreales</taxon>
        <taxon>Dioscoreaceae</taxon>
        <taxon>Dioscorea</taxon>
    </lineage>
</organism>
<evidence type="ECO:0000313" key="10">
    <source>
        <dbReference type="Proteomes" id="UP001085076"/>
    </source>
</evidence>
<evidence type="ECO:0000256" key="1">
    <source>
        <dbReference type="ARBA" id="ARBA00004245"/>
    </source>
</evidence>
<evidence type="ECO:0000256" key="4">
    <source>
        <dbReference type="ARBA" id="ARBA00022701"/>
    </source>
</evidence>
<keyword evidence="10" id="KW-1185">Reference proteome</keyword>
<keyword evidence="5 7" id="KW-0175">Coiled coil</keyword>
<reference evidence="9" key="2">
    <citation type="journal article" date="2022" name="Hortic Res">
        <title>The genome of Dioscorea zingiberensis sheds light on the biosynthesis, origin and evolution of the medicinally important diosgenin saponins.</title>
        <authorList>
            <person name="Li Y."/>
            <person name="Tan C."/>
            <person name="Li Z."/>
            <person name="Guo J."/>
            <person name="Li S."/>
            <person name="Chen X."/>
            <person name="Wang C."/>
            <person name="Dai X."/>
            <person name="Yang H."/>
            <person name="Song W."/>
            <person name="Hou L."/>
            <person name="Xu J."/>
            <person name="Tong Z."/>
            <person name="Xu A."/>
            <person name="Yuan X."/>
            <person name="Wang W."/>
            <person name="Yang Q."/>
            <person name="Chen L."/>
            <person name="Sun Z."/>
            <person name="Wang K."/>
            <person name="Pan B."/>
            <person name="Chen J."/>
            <person name="Bao Y."/>
            <person name="Liu F."/>
            <person name="Qi X."/>
            <person name="Gang D.R."/>
            <person name="Wen J."/>
            <person name="Li J."/>
        </authorList>
    </citation>
    <scope>NUCLEOTIDE SEQUENCE</scope>
    <source>
        <strain evidence="9">Dzin_1.0</strain>
    </source>
</reference>
<keyword evidence="6" id="KW-0206">Cytoskeleton</keyword>
<comment type="similarity">
    <text evidence="2">Belongs to the MAP70 family.</text>
</comment>
<evidence type="ECO:0000256" key="7">
    <source>
        <dbReference type="SAM" id="Coils"/>
    </source>
</evidence>
<dbReference type="OrthoDB" id="1906253at2759"/>
<dbReference type="PANTHER" id="PTHR31246:SF5">
    <property type="entry name" value="MICROTUBULE-ASSOCIATED PROTEIN 70-5"/>
    <property type="match status" value="1"/>
</dbReference>
<keyword evidence="4" id="KW-0493">Microtubule</keyword>
<name>A0A9D5HKR6_9LILI</name>
<dbReference type="GO" id="GO:0007010">
    <property type="term" value="P:cytoskeleton organization"/>
    <property type="evidence" value="ECO:0007669"/>
    <property type="project" value="InterPro"/>
</dbReference>
<evidence type="ECO:0000256" key="6">
    <source>
        <dbReference type="ARBA" id="ARBA00023212"/>
    </source>
</evidence>
<comment type="subcellular location">
    <subcellularLocation>
        <location evidence="1">Cytoplasm</location>
        <location evidence="1">Cytoskeleton</location>
    </subcellularLocation>
</comment>
<evidence type="ECO:0000313" key="9">
    <source>
        <dbReference type="EMBL" id="KAJ0980134.1"/>
    </source>
</evidence>
<dbReference type="AlphaFoldDB" id="A0A9D5HKR6"/>
<evidence type="ECO:0000256" key="8">
    <source>
        <dbReference type="SAM" id="MobiDB-lite"/>
    </source>
</evidence>
<feature type="coiled-coil region" evidence="7">
    <location>
        <begin position="178"/>
        <end position="306"/>
    </location>
</feature>
<reference evidence="9" key="1">
    <citation type="submission" date="2021-03" db="EMBL/GenBank/DDBJ databases">
        <authorList>
            <person name="Li Z."/>
            <person name="Yang C."/>
        </authorList>
    </citation>
    <scope>NUCLEOTIDE SEQUENCE</scope>
    <source>
        <strain evidence="9">Dzin_1.0</strain>
        <tissue evidence="9">Leaf</tissue>
    </source>
</reference>
<dbReference type="GO" id="GO:0005874">
    <property type="term" value="C:microtubule"/>
    <property type="evidence" value="ECO:0007669"/>
    <property type="project" value="UniProtKB-KW"/>
</dbReference>
<feature type="region of interest" description="Disordered" evidence="8">
    <location>
        <begin position="518"/>
        <end position="548"/>
    </location>
</feature>
<dbReference type="PANTHER" id="PTHR31246">
    <property type="entry name" value="MICROTUBULE-ASSOCIATED PROTEIN 70-2"/>
    <property type="match status" value="1"/>
</dbReference>
<sequence>MGSLEEAGQKMFPTSPDPIMIELDRLENRIKDKERELGLANNEIKALKMTEGMKDKVVVELSNELMKLDEKLRTTEKQLEDKNLEIKKLSNEKKDAMAAQFAAEAALRRVHAAQKDEAPVSVESPIGPLESKLNMYKNEIAALQEDNKALESITKSKEMALVEAEKILRGALERALVVENVQNQNFELRRQIEILQEENKLLDKTNRQKIVEIEKLAQTIHQLEESLLANGATTNALLEYQRKVSELNEEKKELERELAKVKVSANRVAAVVANEGKDGNDKVMPVKQWLDERKYLQGEINRLRDKLVVSERTAKADAQRKDKVRLSLKTLEEGTKNVNKITADSPHPSVGPKTRSLSQPRPASLHANRVLNNASSIRSVKRVNTPKAVSNARKNLVRKVSWTPRSKLSDDCGKVDEIVSEEVDISAGKKEDGCDDMVSGFLYKRLQKEVISLRKSQEVKDGMLIAKEDEIKMLLRKVDALTTKAKQSDSTKVKKEAAAKSRVKESEIVKKKNIQENINKRMSSNPKRTVKHHAASTNSNRRETTTVK</sequence>
<comment type="caution">
    <text evidence="9">The sequence shown here is derived from an EMBL/GenBank/DDBJ whole genome shotgun (WGS) entry which is preliminary data.</text>
</comment>
<dbReference type="Proteomes" id="UP001085076">
    <property type="component" value="Miscellaneous, Linkage group lg02"/>
</dbReference>
<evidence type="ECO:0000256" key="5">
    <source>
        <dbReference type="ARBA" id="ARBA00023054"/>
    </source>
</evidence>
<dbReference type="EMBL" id="JAGGNH010000002">
    <property type="protein sequence ID" value="KAJ0980134.1"/>
    <property type="molecule type" value="Genomic_DNA"/>
</dbReference>
<gene>
    <name evidence="9" type="ORF">J5N97_008389</name>
</gene>
<proteinExistence type="inferred from homology"/>
<feature type="coiled-coil region" evidence="7">
    <location>
        <begin position="23"/>
        <end position="99"/>
    </location>
</feature>
<feature type="region of interest" description="Disordered" evidence="8">
    <location>
        <begin position="339"/>
        <end position="362"/>
    </location>
</feature>
<dbReference type="GO" id="GO:0008017">
    <property type="term" value="F:microtubule binding"/>
    <property type="evidence" value="ECO:0007669"/>
    <property type="project" value="InterPro"/>
</dbReference>
<evidence type="ECO:0000256" key="2">
    <source>
        <dbReference type="ARBA" id="ARBA00008825"/>
    </source>
</evidence>
<dbReference type="InterPro" id="IPR009768">
    <property type="entry name" value="MAP70"/>
</dbReference>
<dbReference type="Pfam" id="PF07058">
    <property type="entry name" value="MAP70"/>
    <property type="match status" value="1"/>
</dbReference>
<evidence type="ECO:0000256" key="3">
    <source>
        <dbReference type="ARBA" id="ARBA00022490"/>
    </source>
</evidence>
<feature type="compositionally biased region" description="Polar residues" evidence="8">
    <location>
        <begin position="518"/>
        <end position="527"/>
    </location>
</feature>
<protein>
    <submittedName>
        <fullName evidence="9">Uncharacterized protein</fullName>
    </submittedName>
</protein>
<keyword evidence="3" id="KW-0963">Cytoplasm</keyword>